<comment type="caution">
    <text evidence="1">The sequence shown here is derived from an EMBL/GenBank/DDBJ whole genome shotgun (WGS) entry which is preliminary data.</text>
</comment>
<evidence type="ECO:0000313" key="1">
    <source>
        <dbReference type="EMBL" id="GAG74895.1"/>
    </source>
</evidence>
<sequence length="42" mass="4762">GRAATRFNKKKQNWIGVKDLLGKATIENAIFIPPHHSILLTY</sequence>
<protein>
    <submittedName>
        <fullName evidence="1">Uncharacterized protein</fullName>
    </submittedName>
</protein>
<reference evidence="1" key="1">
    <citation type="journal article" date="2014" name="Front. Microbiol.">
        <title>High frequency of phylogenetically diverse reductive dehalogenase-homologous genes in deep subseafloor sedimentary metagenomes.</title>
        <authorList>
            <person name="Kawai M."/>
            <person name="Futagami T."/>
            <person name="Toyoda A."/>
            <person name="Takaki Y."/>
            <person name="Nishi S."/>
            <person name="Hori S."/>
            <person name="Arai W."/>
            <person name="Tsubouchi T."/>
            <person name="Morono Y."/>
            <person name="Uchiyama I."/>
            <person name="Ito T."/>
            <person name="Fujiyama A."/>
            <person name="Inagaki F."/>
            <person name="Takami H."/>
        </authorList>
    </citation>
    <scope>NUCLEOTIDE SEQUENCE</scope>
    <source>
        <strain evidence="1">Expedition CK06-06</strain>
    </source>
</reference>
<proteinExistence type="predicted"/>
<feature type="non-terminal residue" evidence="1">
    <location>
        <position position="1"/>
    </location>
</feature>
<dbReference type="EMBL" id="BART01018387">
    <property type="protein sequence ID" value="GAG74895.1"/>
    <property type="molecule type" value="Genomic_DNA"/>
</dbReference>
<dbReference type="AlphaFoldDB" id="X0ZYF0"/>
<gene>
    <name evidence="1" type="ORF">S01H4_34720</name>
</gene>
<organism evidence="1">
    <name type="scientific">marine sediment metagenome</name>
    <dbReference type="NCBI Taxonomy" id="412755"/>
    <lineage>
        <taxon>unclassified sequences</taxon>
        <taxon>metagenomes</taxon>
        <taxon>ecological metagenomes</taxon>
    </lineage>
</organism>
<name>X0ZYF0_9ZZZZ</name>
<accession>X0ZYF0</accession>